<dbReference type="InterPro" id="IPR007816">
    <property type="entry name" value="ResB-like_domain"/>
</dbReference>
<dbReference type="Proteomes" id="UP000002743">
    <property type="component" value="Chromosome"/>
</dbReference>
<reference evidence="8 9" key="2">
    <citation type="journal article" date="2011" name="J. Bacteriol.">
        <title>Genomes of three methylotrophs from a single niche uncover genetic and metabolic divergence of Methylophilaceae.</title>
        <authorList>
            <person name="Lapidus A."/>
            <person name="Clum A."/>
            <person name="Labutti K."/>
            <person name="Kaluzhnaya M.G."/>
            <person name="Lim S."/>
            <person name="Beck D.A."/>
            <person name="Glavina Del Rio T."/>
            <person name="Nolan M."/>
            <person name="Mavromatis K."/>
            <person name="Huntemann M."/>
            <person name="Lucas S."/>
            <person name="Lidstrom M.E."/>
            <person name="Ivanova N."/>
            <person name="Chistoserdova L."/>
        </authorList>
    </citation>
    <scope>NUCLEOTIDE SEQUENCE [LARGE SCALE GENOMIC DNA]</scope>
    <source>
        <strain evidence="8 9">SIP3-4</strain>
    </source>
</reference>
<evidence type="ECO:0000256" key="2">
    <source>
        <dbReference type="ARBA" id="ARBA00022692"/>
    </source>
</evidence>
<keyword evidence="4 6" id="KW-1133">Transmembrane helix</keyword>
<sequence>MFVLNELFQIDYALKPQFSNSRRLYELLSSMRFAVSLLTVLGIASIIGTVLKQNEPYPNYVIKFGQFWFDLFEKLGLYDVYHSVWFLVILVFLVLSTSLCIYRNSPLMLRELRAYREGATEKSLRAFSHRASYTVAATAEARARIVQFLGQRSFRFKTVEQADGSELIAAKAGSYQRLGYILTHTAIVVICVGGLIDGNVPFKVQELLGYKKVETLDIPENEVPAISRLSVRNLSFRANMTLPEGASSNVSFMRIRDGYLVQELPFRIQLKQFRIEHYATGQPKSFESDLLIIDPDLKEPLAHTISVNHPLIYKGIAIYQSDFQDGGTKLNLNAYGLFGAKDQPIKVQSNIFKNVTLGEGDQALKVEFNDFRLFNILNLSPDGKGKPHNVGPNITYKVRDAQGQAREYVSYMQPLQLDGRRYFVTGMRATPQDELKYLRIPADEDYSLQGFMRLRATMFDPSLHEEIARRFTQDAMGDKADPDMRKKFQASVVQLLQGFDAGGYTRIAKMIEDAVPEPQREKAAQTYLKIISGATLEAYKLGLERAGLKVSEPDSNTQVFLQESLNAMSDLFFYGAPFYLQLDEFQQRQASGLQLTRSPGKNLVYGGSVLLVLGIFAMIYIRERRIWMLIKPTNEVLFTMSANRKNRDLDMEFEQYREQLRRLLQSE</sequence>
<name>C6X8N0_METGS</name>
<evidence type="ECO:0000259" key="7">
    <source>
        <dbReference type="Pfam" id="PF05140"/>
    </source>
</evidence>
<feature type="transmembrane region" description="Helical" evidence="6">
    <location>
        <begin position="178"/>
        <end position="196"/>
    </location>
</feature>
<keyword evidence="3" id="KW-0201">Cytochrome c-type biogenesis</keyword>
<dbReference type="eggNOG" id="COG1333">
    <property type="taxonomic scope" value="Bacteria"/>
</dbReference>
<dbReference type="STRING" id="582744.Msip34_0251"/>
<feature type="transmembrane region" description="Helical" evidence="6">
    <location>
        <begin position="80"/>
        <end position="102"/>
    </location>
</feature>
<keyword evidence="5 6" id="KW-0472">Membrane</keyword>
<dbReference type="PANTHER" id="PTHR31566:SF0">
    <property type="entry name" value="CYTOCHROME C BIOGENESIS PROTEIN CCS1, CHLOROPLASTIC"/>
    <property type="match status" value="1"/>
</dbReference>
<evidence type="ECO:0000256" key="4">
    <source>
        <dbReference type="ARBA" id="ARBA00022989"/>
    </source>
</evidence>
<dbReference type="InterPro" id="IPR023494">
    <property type="entry name" value="Cyt_c_bgen_Ccs1/CcsB/ResB"/>
</dbReference>
<keyword evidence="9" id="KW-1185">Reference proteome</keyword>
<dbReference type="KEGG" id="mei:Msip34_0251"/>
<evidence type="ECO:0000313" key="9">
    <source>
        <dbReference type="Proteomes" id="UP000002743"/>
    </source>
</evidence>
<evidence type="ECO:0000256" key="5">
    <source>
        <dbReference type="ARBA" id="ARBA00023136"/>
    </source>
</evidence>
<dbReference type="HOGENOM" id="CLU_025116_0_0_4"/>
<dbReference type="AlphaFoldDB" id="C6X8N0"/>
<evidence type="ECO:0000256" key="1">
    <source>
        <dbReference type="ARBA" id="ARBA00004141"/>
    </source>
</evidence>
<feature type="transmembrane region" description="Helical" evidence="6">
    <location>
        <begin position="603"/>
        <end position="621"/>
    </location>
</feature>
<evidence type="ECO:0000313" key="8">
    <source>
        <dbReference type="EMBL" id="ACT49500.1"/>
    </source>
</evidence>
<evidence type="ECO:0000256" key="6">
    <source>
        <dbReference type="SAM" id="Phobius"/>
    </source>
</evidence>
<dbReference type="GO" id="GO:0016020">
    <property type="term" value="C:membrane"/>
    <property type="evidence" value="ECO:0007669"/>
    <property type="project" value="UniProtKB-SubCell"/>
</dbReference>
<dbReference type="Pfam" id="PF05140">
    <property type="entry name" value="ResB"/>
    <property type="match status" value="1"/>
</dbReference>
<proteinExistence type="predicted"/>
<organism evidence="8 9">
    <name type="scientific">Methylovorus glucosotrophus (strain SIP3-4)</name>
    <dbReference type="NCBI Taxonomy" id="582744"/>
    <lineage>
        <taxon>Bacteria</taxon>
        <taxon>Pseudomonadati</taxon>
        <taxon>Pseudomonadota</taxon>
        <taxon>Betaproteobacteria</taxon>
        <taxon>Nitrosomonadales</taxon>
        <taxon>Methylophilaceae</taxon>
        <taxon>Methylovorus</taxon>
    </lineage>
</organism>
<dbReference type="EMBL" id="CP001674">
    <property type="protein sequence ID" value="ACT49500.1"/>
    <property type="molecule type" value="Genomic_DNA"/>
</dbReference>
<gene>
    <name evidence="8" type="ordered locus">Msip34_0251</name>
</gene>
<accession>C6X8N0</accession>
<keyword evidence="2 6" id="KW-0812">Transmembrane</keyword>
<protein>
    <submittedName>
        <fullName evidence="8">ResB family protein</fullName>
    </submittedName>
</protein>
<dbReference type="GO" id="GO:0017004">
    <property type="term" value="P:cytochrome complex assembly"/>
    <property type="evidence" value="ECO:0007669"/>
    <property type="project" value="UniProtKB-KW"/>
</dbReference>
<comment type="subcellular location">
    <subcellularLocation>
        <location evidence="1">Membrane</location>
        <topology evidence="1">Multi-pass membrane protein</topology>
    </subcellularLocation>
</comment>
<feature type="transmembrane region" description="Helical" evidence="6">
    <location>
        <begin position="31"/>
        <end position="51"/>
    </location>
</feature>
<evidence type="ECO:0000256" key="3">
    <source>
        <dbReference type="ARBA" id="ARBA00022748"/>
    </source>
</evidence>
<reference evidence="9" key="1">
    <citation type="submission" date="2009-07" db="EMBL/GenBank/DDBJ databases">
        <title>Complete sequence of chromosome of Methylovorus sp. SIP3-4.</title>
        <authorList>
            <person name="Lucas S."/>
            <person name="Copeland A."/>
            <person name="Lapidus A."/>
            <person name="Glavina del Rio T."/>
            <person name="Tice H."/>
            <person name="Bruce D."/>
            <person name="Goodwin L."/>
            <person name="Pitluck S."/>
            <person name="Clum A."/>
            <person name="Larimer F."/>
            <person name="Land M."/>
            <person name="Hauser L."/>
            <person name="Kyrpides N."/>
            <person name="Mikhailova N."/>
            <person name="Kayluzhnaya M."/>
            <person name="Chistoserdova L."/>
        </authorList>
    </citation>
    <scope>NUCLEOTIDE SEQUENCE [LARGE SCALE GENOMIC DNA]</scope>
    <source>
        <strain evidence="9">SIP3-4</strain>
    </source>
</reference>
<feature type="domain" description="ResB-like" evidence="7">
    <location>
        <begin position="31"/>
        <end position="654"/>
    </location>
</feature>
<dbReference type="PANTHER" id="PTHR31566">
    <property type="entry name" value="CYTOCHROME C BIOGENESIS PROTEIN CCS1, CHLOROPLASTIC"/>
    <property type="match status" value="1"/>
</dbReference>